<dbReference type="InParanoid" id="A0A1X7UMC4"/>
<evidence type="ECO:0008006" key="2">
    <source>
        <dbReference type="Google" id="ProtNLM"/>
    </source>
</evidence>
<reference evidence="1" key="1">
    <citation type="submission" date="2017-05" db="UniProtKB">
        <authorList>
            <consortium name="EnsemblMetazoa"/>
        </authorList>
    </citation>
    <scope>IDENTIFICATION</scope>
</reference>
<protein>
    <recommendedName>
        <fullName evidence="2">Reverse transcriptase domain-containing protein</fullName>
    </recommendedName>
</protein>
<accession>A0A1X7UMC4</accession>
<proteinExistence type="predicted"/>
<evidence type="ECO:0000313" key="1">
    <source>
        <dbReference type="EnsemblMetazoa" id="Aqu2.1.28918_001"/>
    </source>
</evidence>
<dbReference type="EnsemblMetazoa" id="Aqu2.1.28918_001">
    <property type="protein sequence ID" value="Aqu2.1.28918_001"/>
    <property type="gene ID" value="Aqu2.1.28918"/>
</dbReference>
<organism evidence="1">
    <name type="scientific">Amphimedon queenslandica</name>
    <name type="common">Sponge</name>
    <dbReference type="NCBI Taxonomy" id="400682"/>
    <lineage>
        <taxon>Eukaryota</taxon>
        <taxon>Metazoa</taxon>
        <taxon>Porifera</taxon>
        <taxon>Demospongiae</taxon>
        <taxon>Heteroscleromorpha</taxon>
        <taxon>Haplosclerida</taxon>
        <taxon>Niphatidae</taxon>
        <taxon>Amphimedon</taxon>
    </lineage>
</organism>
<dbReference type="AlphaFoldDB" id="A0A1X7UMC4"/>
<name>A0A1X7UMC4_AMPQE</name>
<sequence length="134" mass="14815">MSHCWINFLASQIAFNNVDRGHMFSSIRELLPQISPWAESCYQSPSYLHLGNSHILNCSGVQQGDSLGPLGFALALDPLLVKICDQVPSLIVISWYLDDGTLCGSTDLHLYFGKGMSLTRFVPKPTQVCLGRPF</sequence>